<dbReference type="OrthoDB" id="1683573at2"/>
<sequence length="82" mass="9126">MILYTVMPQEVIYQSEQEQSVHEQVDYAGVPLLVEMKGNEAEVVQILSTNPMDFLNPHIAPGQKLKLNLTGIQSASQGQNML</sequence>
<gene>
    <name evidence="1" type="ORF">AXI58_09525</name>
</gene>
<reference evidence="2" key="1">
    <citation type="submission" date="2016-02" db="EMBL/GenBank/DDBJ databases">
        <authorList>
            <person name="Dunlap C."/>
        </authorList>
    </citation>
    <scope>NUCLEOTIDE SEQUENCE [LARGE SCALE GENOMIC DNA]</scope>
    <source>
        <strain evidence="2">NRRL B-41092</strain>
    </source>
</reference>
<dbReference type="Pfam" id="PF14035">
    <property type="entry name" value="YlzJ"/>
    <property type="match status" value="1"/>
</dbReference>
<organism evidence="1 2">
    <name type="scientific">Bacillus nakamurai</name>
    <dbReference type="NCBI Taxonomy" id="1793963"/>
    <lineage>
        <taxon>Bacteria</taxon>
        <taxon>Bacillati</taxon>
        <taxon>Bacillota</taxon>
        <taxon>Bacilli</taxon>
        <taxon>Bacillales</taxon>
        <taxon>Bacillaceae</taxon>
        <taxon>Bacillus</taxon>
    </lineage>
</organism>
<dbReference type="AlphaFoldDB" id="A0A150FAI4"/>
<dbReference type="EMBL" id="LSBA01000005">
    <property type="protein sequence ID" value="KXZ22226.1"/>
    <property type="molecule type" value="Genomic_DNA"/>
</dbReference>
<keyword evidence="2" id="KW-1185">Reference proteome</keyword>
<dbReference type="Proteomes" id="UP000075430">
    <property type="component" value="Unassembled WGS sequence"/>
</dbReference>
<dbReference type="InterPro" id="IPR025619">
    <property type="entry name" value="YlzJ"/>
</dbReference>
<comment type="caution">
    <text evidence="1">The sequence shown here is derived from an EMBL/GenBank/DDBJ whole genome shotgun (WGS) entry which is preliminary data.</text>
</comment>
<evidence type="ECO:0000313" key="2">
    <source>
        <dbReference type="Proteomes" id="UP000075430"/>
    </source>
</evidence>
<dbReference type="RefSeq" id="WP_061520573.1">
    <property type="nucleotide sequence ID" value="NZ_JARLZY010000019.1"/>
</dbReference>
<dbReference type="STRING" id="1793963.AXI58_09525"/>
<name>A0A150FAI4_9BACI</name>
<accession>A0A150FAI4</accession>
<protein>
    <submittedName>
        <fullName evidence="1">Uncharacterized protein</fullName>
    </submittedName>
</protein>
<evidence type="ECO:0000313" key="1">
    <source>
        <dbReference type="EMBL" id="KXZ22226.1"/>
    </source>
</evidence>
<proteinExistence type="predicted"/>